<dbReference type="EMBL" id="BARU01032265">
    <property type="protein sequence ID" value="GAH69072.1"/>
    <property type="molecule type" value="Genomic_DNA"/>
</dbReference>
<feature type="non-terminal residue" evidence="1">
    <location>
        <position position="1"/>
    </location>
</feature>
<name>X1HHZ2_9ZZZZ</name>
<proteinExistence type="predicted"/>
<accession>X1HHZ2</accession>
<evidence type="ECO:0000313" key="1">
    <source>
        <dbReference type="EMBL" id="GAH69072.1"/>
    </source>
</evidence>
<comment type="caution">
    <text evidence="1">The sequence shown here is derived from an EMBL/GenBank/DDBJ whole genome shotgun (WGS) entry which is preliminary data.</text>
</comment>
<reference evidence="1" key="1">
    <citation type="journal article" date="2014" name="Front. Microbiol.">
        <title>High frequency of phylogenetically diverse reductive dehalogenase-homologous genes in deep subseafloor sedimentary metagenomes.</title>
        <authorList>
            <person name="Kawai M."/>
            <person name="Futagami T."/>
            <person name="Toyoda A."/>
            <person name="Takaki Y."/>
            <person name="Nishi S."/>
            <person name="Hori S."/>
            <person name="Arai W."/>
            <person name="Tsubouchi T."/>
            <person name="Morono Y."/>
            <person name="Uchiyama I."/>
            <person name="Ito T."/>
            <person name="Fujiyama A."/>
            <person name="Inagaki F."/>
            <person name="Takami H."/>
        </authorList>
    </citation>
    <scope>NUCLEOTIDE SEQUENCE</scope>
    <source>
        <strain evidence="1">Expedition CK06-06</strain>
    </source>
</reference>
<sequence>DYLWGHGVVDEGMGIPKGTFSPKEVQTSLDILTEVGSDFDMDLMRCLCGYIYRHRFRARGMCRDTLH</sequence>
<organism evidence="1">
    <name type="scientific">marine sediment metagenome</name>
    <dbReference type="NCBI Taxonomy" id="412755"/>
    <lineage>
        <taxon>unclassified sequences</taxon>
        <taxon>metagenomes</taxon>
        <taxon>ecological metagenomes</taxon>
    </lineage>
</organism>
<protein>
    <submittedName>
        <fullName evidence="1">Uncharacterized protein</fullName>
    </submittedName>
</protein>
<dbReference type="AlphaFoldDB" id="X1HHZ2"/>
<gene>
    <name evidence="1" type="ORF">S03H2_50905</name>
</gene>